<keyword evidence="3" id="KW-1185">Reference proteome</keyword>
<reference evidence="1 3" key="1">
    <citation type="submission" date="2014-07" db="EMBL/GenBank/DDBJ databases">
        <title>Complete Genome of Bacillus megaterium Myophage Mater.</title>
        <authorList>
            <person name="Lancaster J.C."/>
            <person name="Hodde M.K."/>
            <person name="Hernandez A.C."/>
            <person name="Everett G.F.K."/>
        </authorList>
    </citation>
    <scope>NUCLEOTIDE SEQUENCE [LARGE SCALE GENOMIC DNA]</scope>
</reference>
<dbReference type="EMBL" id="KM236245">
    <property type="protein sequence ID" value="AIW03392.1"/>
    <property type="molecule type" value="Genomic_DNA"/>
</dbReference>
<dbReference type="KEGG" id="vg:24607140"/>
<dbReference type="GeneID" id="24607140"/>
<dbReference type="KEGG" id="vg:24606912"/>
<proteinExistence type="predicted"/>
<dbReference type="GeneID" id="24606912"/>
<evidence type="ECO:0000313" key="1">
    <source>
        <dbReference type="EMBL" id="AIW03170.1"/>
    </source>
</evidence>
<accession>A0A0A0RM86</accession>
<sequence length="119" mass="14185">MTNKYTATVTFEKTVEKDNWELGCYDGHRLICDDTFSFEFTTAEDLKEVLATWISNRFDVQKENFLNYVQNECYNNRFDYSQSEDAEGEYTFITEDNPDGFLASYMFWVDVTQKVEFEF</sequence>
<evidence type="ECO:0000313" key="3">
    <source>
        <dbReference type="Proteomes" id="UP000030206"/>
    </source>
</evidence>
<dbReference type="RefSeq" id="YP_009151194.1">
    <property type="nucleotide sequence ID" value="NC_027366.1"/>
</dbReference>
<name>A0A0A0RM86_9CAUD</name>
<evidence type="ECO:0000313" key="2">
    <source>
        <dbReference type="EMBL" id="AIW03392.1"/>
    </source>
</evidence>
<organism evidence="1 3">
    <name type="scientific">Bacillus phage Mater</name>
    <dbReference type="NCBI Taxonomy" id="1540090"/>
    <lineage>
        <taxon>Viruses</taxon>
        <taxon>Duplodnaviria</taxon>
        <taxon>Heunggongvirae</taxon>
        <taxon>Uroviricota</taxon>
        <taxon>Caudoviricetes</taxon>
        <taxon>Herelleviridae</taxon>
        <taxon>Bastillevirinae</taxon>
        <taxon>Matervirus</taxon>
        <taxon>Matervirus mater</taxon>
    </lineage>
</organism>
<gene>
    <name evidence="1" type="ORF">CPT_Mater13</name>
    <name evidence="2" type="ORF">CPT_Mater235</name>
</gene>
<protein>
    <submittedName>
        <fullName evidence="1">Uncharacterized protein</fullName>
    </submittedName>
</protein>
<dbReference type="Proteomes" id="UP000030206">
    <property type="component" value="Segment"/>
</dbReference>
<dbReference type="EMBL" id="KM236245">
    <property type="protein sequence ID" value="AIW03170.1"/>
    <property type="molecule type" value="Genomic_DNA"/>
</dbReference>
<dbReference type="RefSeq" id="YP_009150972.1">
    <property type="nucleotide sequence ID" value="NC_027366.1"/>
</dbReference>
<dbReference type="OrthoDB" id="36545at10239"/>